<dbReference type="EMBL" id="SJFN01000013">
    <property type="protein sequence ID" value="TBW37987.1"/>
    <property type="molecule type" value="Genomic_DNA"/>
</dbReference>
<feature type="chain" id="PRO_5020617524" evidence="1">
    <location>
        <begin position="25"/>
        <end position="76"/>
    </location>
</feature>
<protein>
    <submittedName>
        <fullName evidence="2">Uncharacterized protein</fullName>
    </submittedName>
</protein>
<accession>A0A4Q9VQ93</accession>
<gene>
    <name evidence="2" type="ORF">EYW49_10260</name>
</gene>
<sequence length="76" mass="7751">MKTSIFAVSALIFAASLGSAYAGAGDATGSAVLPVEQTLRVDRGAVIEGRQSAAIASPATGETSAERFVIERNIPR</sequence>
<evidence type="ECO:0000313" key="3">
    <source>
        <dbReference type="Proteomes" id="UP000292781"/>
    </source>
</evidence>
<reference evidence="2 3" key="1">
    <citation type="submission" date="2019-02" db="EMBL/GenBank/DDBJ databases">
        <title>Siculibacillus lacustris gen. nov., sp. nov., a new rosette-forming bacterium isolated from a freshwater crater lake (Lake St. Ana, Romania).</title>
        <authorList>
            <person name="Felfoldi T."/>
            <person name="Marton Z."/>
            <person name="Szabo A."/>
            <person name="Mentes A."/>
            <person name="Boka K."/>
            <person name="Marialigeti K."/>
            <person name="Mathe I."/>
            <person name="Koncz M."/>
            <person name="Schumann P."/>
            <person name="Toth E."/>
        </authorList>
    </citation>
    <scope>NUCLEOTIDE SEQUENCE [LARGE SCALE GENOMIC DNA]</scope>
    <source>
        <strain evidence="2 3">SA-279</strain>
    </source>
</reference>
<keyword evidence="1" id="KW-0732">Signal</keyword>
<feature type="signal peptide" evidence="1">
    <location>
        <begin position="1"/>
        <end position="24"/>
    </location>
</feature>
<dbReference type="RefSeq" id="WP_131309237.1">
    <property type="nucleotide sequence ID" value="NZ_SJFN01000013.1"/>
</dbReference>
<organism evidence="2 3">
    <name type="scientific">Siculibacillus lacustris</name>
    <dbReference type="NCBI Taxonomy" id="1549641"/>
    <lineage>
        <taxon>Bacteria</taxon>
        <taxon>Pseudomonadati</taxon>
        <taxon>Pseudomonadota</taxon>
        <taxon>Alphaproteobacteria</taxon>
        <taxon>Hyphomicrobiales</taxon>
        <taxon>Ancalomicrobiaceae</taxon>
        <taxon>Siculibacillus</taxon>
    </lineage>
</organism>
<name>A0A4Q9VQ93_9HYPH</name>
<keyword evidence="3" id="KW-1185">Reference proteome</keyword>
<dbReference type="AlphaFoldDB" id="A0A4Q9VQ93"/>
<comment type="caution">
    <text evidence="2">The sequence shown here is derived from an EMBL/GenBank/DDBJ whole genome shotgun (WGS) entry which is preliminary data.</text>
</comment>
<evidence type="ECO:0000313" key="2">
    <source>
        <dbReference type="EMBL" id="TBW37987.1"/>
    </source>
</evidence>
<dbReference type="Proteomes" id="UP000292781">
    <property type="component" value="Unassembled WGS sequence"/>
</dbReference>
<evidence type="ECO:0000256" key="1">
    <source>
        <dbReference type="SAM" id="SignalP"/>
    </source>
</evidence>
<proteinExistence type="predicted"/>